<dbReference type="InterPro" id="IPR006626">
    <property type="entry name" value="PbH1"/>
</dbReference>
<keyword evidence="3" id="KW-0134">Cell wall</keyword>
<dbReference type="InterPro" id="IPR011050">
    <property type="entry name" value="Pectin_lyase_fold/virulence"/>
</dbReference>
<keyword evidence="7" id="KW-0961">Cell wall biogenesis/degradation</keyword>
<protein>
    <recommendedName>
        <fullName evidence="12">Polygalacturonase-like</fullName>
    </recommendedName>
</protein>
<organism evidence="10 11">
    <name type="scientific">Jatropha curcas</name>
    <name type="common">Barbados nut</name>
    <dbReference type="NCBI Taxonomy" id="180498"/>
    <lineage>
        <taxon>Eukaryota</taxon>
        <taxon>Viridiplantae</taxon>
        <taxon>Streptophyta</taxon>
        <taxon>Embryophyta</taxon>
        <taxon>Tracheophyta</taxon>
        <taxon>Spermatophyta</taxon>
        <taxon>Magnoliopsida</taxon>
        <taxon>eudicotyledons</taxon>
        <taxon>Gunneridae</taxon>
        <taxon>Pentapetalae</taxon>
        <taxon>rosids</taxon>
        <taxon>fabids</taxon>
        <taxon>Malpighiales</taxon>
        <taxon>Euphorbiaceae</taxon>
        <taxon>Crotonoideae</taxon>
        <taxon>Jatropheae</taxon>
        <taxon>Jatropha</taxon>
    </lineage>
</organism>
<dbReference type="FunFam" id="2.160.20.10:FF:000004">
    <property type="entry name" value="Pectin lyase-like superfamily protein"/>
    <property type="match status" value="1"/>
</dbReference>
<dbReference type="OrthoDB" id="187139at2759"/>
<accession>A0A067KAH0</accession>
<evidence type="ECO:0000256" key="7">
    <source>
        <dbReference type="ARBA" id="ARBA00023316"/>
    </source>
</evidence>
<proteinExistence type="inferred from homology"/>
<dbReference type="STRING" id="180498.A0A067KAH0"/>
<dbReference type="PROSITE" id="PS00502">
    <property type="entry name" value="POLYGALACTURONASE"/>
    <property type="match status" value="1"/>
</dbReference>
<evidence type="ECO:0000256" key="6">
    <source>
        <dbReference type="ARBA" id="ARBA00023295"/>
    </source>
</evidence>
<dbReference type="EMBL" id="KK914557">
    <property type="protein sequence ID" value="KDP33147.1"/>
    <property type="molecule type" value="Genomic_DNA"/>
</dbReference>
<dbReference type="Gene3D" id="2.160.20.10">
    <property type="entry name" value="Single-stranded right-handed beta-helix, Pectin lyase-like"/>
    <property type="match status" value="1"/>
</dbReference>
<feature type="active site" evidence="8">
    <location>
        <position position="220"/>
    </location>
</feature>
<dbReference type="SMART" id="SM00710">
    <property type="entry name" value="PbH1"/>
    <property type="match status" value="6"/>
</dbReference>
<dbReference type="PANTHER" id="PTHR31375">
    <property type="match status" value="1"/>
</dbReference>
<evidence type="ECO:0000256" key="4">
    <source>
        <dbReference type="ARBA" id="ARBA00022525"/>
    </source>
</evidence>
<evidence type="ECO:0000256" key="2">
    <source>
        <dbReference type="ARBA" id="ARBA00008834"/>
    </source>
</evidence>
<keyword evidence="4" id="KW-0964">Secreted</keyword>
<sequence>MAATQSYNVITYGAKPDGRTNSAQAFISAWSQACESKEPATIHIPKGKYLLTKLVFRGPCKNNAIVFVIDGTLLAPSDYRIIANAEDWIELEHVSNVSVFGGILDANGSQLWSCKNSGKNCLSGATSLKFTNSNNILIKGLTSLNSQKIHIVIFECQNVKLQGLNISASGESPNTDGIHVQGSSGVTILNSTIGTGDDCVSVGPATSNLWVQNVVCGPGHGISIGSLGNDLQENGVQNVTITSCTLSGTANGVRIKTWGRRSNSFAGNILFQHILMNNVQNPIVIHQNYCPHHNCPNQDSGVKISNVTYQDIHGSSATKVAVKLDCSKSNPCNGIKLEGVNLTYKNKPVKASCINTGGTCL</sequence>
<dbReference type="InterPro" id="IPR012334">
    <property type="entry name" value="Pectin_lyas_fold"/>
</dbReference>
<evidence type="ECO:0000313" key="11">
    <source>
        <dbReference type="Proteomes" id="UP000027138"/>
    </source>
</evidence>
<dbReference type="GO" id="GO:0071555">
    <property type="term" value="P:cell wall organization"/>
    <property type="evidence" value="ECO:0007669"/>
    <property type="project" value="UniProtKB-KW"/>
</dbReference>
<evidence type="ECO:0000256" key="9">
    <source>
        <dbReference type="RuleBase" id="RU361169"/>
    </source>
</evidence>
<evidence type="ECO:0000256" key="1">
    <source>
        <dbReference type="ARBA" id="ARBA00004191"/>
    </source>
</evidence>
<comment type="similarity">
    <text evidence="2 9">Belongs to the glycosyl hydrolase 28 family.</text>
</comment>
<evidence type="ECO:0000256" key="8">
    <source>
        <dbReference type="PROSITE-ProRule" id="PRU10052"/>
    </source>
</evidence>
<dbReference type="GO" id="GO:0005975">
    <property type="term" value="P:carbohydrate metabolic process"/>
    <property type="evidence" value="ECO:0007669"/>
    <property type="project" value="InterPro"/>
</dbReference>
<evidence type="ECO:0000313" key="10">
    <source>
        <dbReference type="EMBL" id="KDP33147.1"/>
    </source>
</evidence>
<gene>
    <name evidence="10" type="ORF">JCGZ_13539</name>
</gene>
<evidence type="ECO:0000256" key="5">
    <source>
        <dbReference type="ARBA" id="ARBA00022801"/>
    </source>
</evidence>
<keyword evidence="5 9" id="KW-0378">Hydrolase</keyword>
<dbReference type="InterPro" id="IPR000743">
    <property type="entry name" value="Glyco_hydro_28"/>
</dbReference>
<keyword evidence="11" id="KW-1185">Reference proteome</keyword>
<evidence type="ECO:0008006" key="12">
    <source>
        <dbReference type="Google" id="ProtNLM"/>
    </source>
</evidence>
<name>A0A067KAH0_JATCU</name>
<comment type="subcellular location">
    <subcellularLocation>
        <location evidence="1">Secreted</location>
        <location evidence="1">Cell wall</location>
    </subcellularLocation>
</comment>
<dbReference type="SUPFAM" id="SSF51126">
    <property type="entry name" value="Pectin lyase-like"/>
    <property type="match status" value="1"/>
</dbReference>
<dbReference type="Pfam" id="PF00295">
    <property type="entry name" value="Glyco_hydro_28"/>
    <property type="match status" value="1"/>
</dbReference>
<dbReference type="GO" id="GO:0004650">
    <property type="term" value="F:polygalacturonase activity"/>
    <property type="evidence" value="ECO:0007669"/>
    <property type="project" value="InterPro"/>
</dbReference>
<evidence type="ECO:0000256" key="3">
    <source>
        <dbReference type="ARBA" id="ARBA00022512"/>
    </source>
</evidence>
<reference evidence="10 11" key="1">
    <citation type="journal article" date="2014" name="PLoS ONE">
        <title>Global Analysis of Gene Expression Profiles in Physic Nut (Jatropha curcas L.) Seedlings Exposed to Salt Stress.</title>
        <authorList>
            <person name="Zhang L."/>
            <person name="Zhang C."/>
            <person name="Wu P."/>
            <person name="Chen Y."/>
            <person name="Li M."/>
            <person name="Jiang H."/>
            <person name="Wu G."/>
        </authorList>
    </citation>
    <scope>NUCLEOTIDE SEQUENCE [LARGE SCALE GENOMIC DNA]</scope>
    <source>
        <strain evidence="11">cv. GZQX0401</strain>
        <tissue evidence="10">Young leaves</tissue>
    </source>
</reference>
<dbReference type="Proteomes" id="UP000027138">
    <property type="component" value="Unassembled WGS sequence"/>
</dbReference>
<dbReference type="AlphaFoldDB" id="A0A067KAH0"/>
<keyword evidence="6 9" id="KW-0326">Glycosidase</keyword>